<keyword evidence="2" id="KW-1185">Reference proteome</keyword>
<gene>
    <name evidence="1" type="ORF">C7I55_05130</name>
</gene>
<dbReference type="InterPro" id="IPR029063">
    <property type="entry name" value="SAM-dependent_MTases_sf"/>
</dbReference>
<protein>
    <recommendedName>
        <fullName evidence="3">Class I SAM-dependent methyltransferase</fullName>
    </recommendedName>
</protein>
<evidence type="ECO:0000313" key="1">
    <source>
        <dbReference type="EMBL" id="PSJ41684.1"/>
    </source>
</evidence>
<evidence type="ECO:0000313" key="2">
    <source>
        <dbReference type="Proteomes" id="UP000241167"/>
    </source>
</evidence>
<dbReference type="PANTHER" id="PTHR43861:SF6">
    <property type="entry name" value="METHYLTRANSFERASE TYPE 11"/>
    <property type="match status" value="1"/>
</dbReference>
<accession>A0A2P7QUR5</accession>
<dbReference type="AlphaFoldDB" id="A0A2P7QUR5"/>
<organism evidence="1 2">
    <name type="scientific">Allosphingosinicella deserti</name>
    <dbReference type="NCBI Taxonomy" id="2116704"/>
    <lineage>
        <taxon>Bacteria</taxon>
        <taxon>Pseudomonadati</taxon>
        <taxon>Pseudomonadota</taxon>
        <taxon>Alphaproteobacteria</taxon>
        <taxon>Sphingomonadales</taxon>
        <taxon>Sphingomonadaceae</taxon>
        <taxon>Allosphingosinicella</taxon>
    </lineage>
</organism>
<dbReference type="SUPFAM" id="SSF53335">
    <property type="entry name" value="S-adenosyl-L-methionine-dependent methyltransferases"/>
    <property type="match status" value="1"/>
</dbReference>
<name>A0A2P7QUR5_9SPHN</name>
<reference evidence="1 2" key="1">
    <citation type="submission" date="2018-03" db="EMBL/GenBank/DDBJ databases">
        <title>The draft genome of Sphingosinicella sp. GL-C-18.</title>
        <authorList>
            <person name="Liu L."/>
            <person name="Li L."/>
            <person name="Liang L."/>
            <person name="Zhang X."/>
            <person name="Wang T."/>
        </authorList>
    </citation>
    <scope>NUCLEOTIDE SEQUENCE [LARGE SCALE GENOMIC DNA]</scope>
    <source>
        <strain evidence="1 2">GL-C-18</strain>
    </source>
</reference>
<comment type="caution">
    <text evidence="1">The sequence shown here is derived from an EMBL/GenBank/DDBJ whole genome shotgun (WGS) entry which is preliminary data.</text>
</comment>
<dbReference type="EMBL" id="PXYI01000002">
    <property type="protein sequence ID" value="PSJ41684.1"/>
    <property type="molecule type" value="Genomic_DNA"/>
</dbReference>
<dbReference type="Proteomes" id="UP000241167">
    <property type="component" value="Unassembled WGS sequence"/>
</dbReference>
<sequence>MSSSCGRPRKWSDPESSRLMPVSITNIFERPKTMNAAVPHDPFRCLLCGTAETPHLVQAEVTGDSAGGLRAVQCLACSHVQLSPPAYCLDLYDEDGQVAFVVGHYGTPIEKLFEHSAIEARRRVARFAEHGEALQGRGGERARLLDVGGGYGFFGAAMAAVRPDVDTLVLEPSAKRAEMGRSHFEQRSDPAFSPPTFEVGLLDDAFVEQHRASFDAVTLWHVLEHVEDPAGLLERAGALLNPNGGTLWIEVPNLDDELSTLSPAYRRRNFMREHVSYFSPAVLERLARRAFTAASTEVVGYQRYGIFNYMHWIHANAPQGASPDMFERDRWWLEANWRTVREAARTSDALLLIVRLGGAAGAGE</sequence>
<dbReference type="Gene3D" id="3.40.50.150">
    <property type="entry name" value="Vaccinia Virus protein VP39"/>
    <property type="match status" value="1"/>
</dbReference>
<evidence type="ECO:0008006" key="3">
    <source>
        <dbReference type="Google" id="ProtNLM"/>
    </source>
</evidence>
<dbReference type="PANTHER" id="PTHR43861">
    <property type="entry name" value="TRANS-ACONITATE 2-METHYLTRANSFERASE-RELATED"/>
    <property type="match status" value="1"/>
</dbReference>
<proteinExistence type="predicted"/>
<dbReference type="Pfam" id="PF13489">
    <property type="entry name" value="Methyltransf_23"/>
    <property type="match status" value="1"/>
</dbReference>